<dbReference type="Proteomes" id="UP000191200">
    <property type="component" value="Chromosome"/>
</dbReference>
<evidence type="ECO:0000313" key="2">
    <source>
        <dbReference type="EMBL" id="APB30895.1"/>
    </source>
</evidence>
<evidence type="ECO:0000256" key="1">
    <source>
        <dbReference type="SAM" id="Phobius"/>
    </source>
</evidence>
<accession>A0A1J0A4R2</accession>
<organism evidence="2 3">
    <name type="scientific">Vagococcus teuberi</name>
    <dbReference type="NCBI Taxonomy" id="519472"/>
    <lineage>
        <taxon>Bacteria</taxon>
        <taxon>Bacillati</taxon>
        <taxon>Bacillota</taxon>
        <taxon>Bacilli</taxon>
        <taxon>Lactobacillales</taxon>
        <taxon>Enterococcaceae</taxon>
        <taxon>Vagococcus</taxon>
    </lineage>
</organism>
<dbReference type="EMBL" id="CP017267">
    <property type="protein sequence ID" value="APB30895.1"/>
    <property type="molecule type" value="Genomic_DNA"/>
</dbReference>
<evidence type="ECO:0008006" key="4">
    <source>
        <dbReference type="Google" id="ProtNLM"/>
    </source>
</evidence>
<keyword evidence="3" id="KW-1185">Reference proteome</keyword>
<keyword evidence="1" id="KW-1133">Transmembrane helix</keyword>
<dbReference type="RefSeq" id="WP_071456471.1">
    <property type="nucleotide sequence ID" value="NZ_CP017267.1"/>
</dbReference>
<dbReference type="AlphaFoldDB" id="A0A1J0A4R2"/>
<feature type="transmembrane region" description="Helical" evidence="1">
    <location>
        <begin position="61"/>
        <end position="80"/>
    </location>
</feature>
<dbReference type="OrthoDB" id="2200485at2"/>
<name>A0A1J0A4R2_9ENTE</name>
<sequence length="481" mass="54695">MNKYQKEPFEELTDEQLDELLAQMNQEMPNESKEKIKQTVFEDINKKAEKVKPLKPKKKKWAAILGAVAVLSLMVGYTQLDTIKVAYTKAFGTEADKILVDAEKLDYSVEDQGLKLPAKNTFKDGNTTYVLMELQDLTGDRLSEDTIIEDWSMLNGGNTQVINYDTKTKTATLLVSSVSWEEHKDTGFILTCFGSHTKEMENIVSIDWKKNLATNVKWKKYDGKSGVGGGSVEDSILEKLNVNYEALYSEYLPNKRLSIPLIPGEDYFIENMAYKDGLLHILVKWPNIKAYNFLNLDFQLKNSSEKKPERNGNKLWPYIASYSAYNNETHKNETGKSDYEEFVFDIKESELQNYDLKVESAKTQTVVSGNWAIKLKEPKEIERKVLKDITLKKENLALSNINLSGLSLSFDVKNSSPEKMKELNLDVKLVKKDGEIIDLTKDGDGNIYTENGESHVSLIYDYTELSDIDSVIINGQTLKVE</sequence>
<gene>
    <name evidence="2" type="ORF">BHY08_03045</name>
</gene>
<keyword evidence="1" id="KW-0812">Transmembrane</keyword>
<evidence type="ECO:0000313" key="3">
    <source>
        <dbReference type="Proteomes" id="UP000191200"/>
    </source>
</evidence>
<dbReference type="KEGG" id="vte:BHY08_03045"/>
<protein>
    <recommendedName>
        <fullName evidence="4">DUF4179 domain-containing protein</fullName>
    </recommendedName>
</protein>
<dbReference type="STRING" id="519472.BHY08_03045"/>
<proteinExistence type="predicted"/>
<keyword evidence="1" id="KW-0472">Membrane</keyword>
<reference evidence="2 3" key="1">
    <citation type="submission" date="2016-09" db="EMBL/GenBank/DDBJ databases">
        <title>Vagococcus teuberi sp. nov., isolated from the Malian artisanal sour milk fene.</title>
        <authorList>
            <person name="Wullschleger S."/>
            <person name="Seifert C."/>
            <person name="Baumgartner S."/>
            <person name="Lacroix C."/>
            <person name="Bonfoh B."/>
            <person name="Stevens M.J."/>
            <person name="Meile L."/>
        </authorList>
    </citation>
    <scope>NUCLEOTIDE SEQUENCE [LARGE SCALE GENOMIC DNA]</scope>
    <source>
        <strain evidence="2 3">DSM 21459</strain>
    </source>
</reference>